<keyword evidence="2" id="KW-0032">Aminotransferase</keyword>
<evidence type="ECO:0000256" key="3">
    <source>
        <dbReference type="ARBA" id="ARBA00022679"/>
    </source>
</evidence>
<dbReference type="EMBL" id="JAVDYI010000001">
    <property type="protein sequence ID" value="MDR7357422.1"/>
    <property type="molecule type" value="Genomic_DNA"/>
</dbReference>
<evidence type="ECO:0000256" key="2">
    <source>
        <dbReference type="ARBA" id="ARBA00022576"/>
    </source>
</evidence>
<organism evidence="5 6">
    <name type="scientific">Paeniglutamicibacter sulfureus</name>
    <dbReference type="NCBI Taxonomy" id="43666"/>
    <lineage>
        <taxon>Bacteria</taxon>
        <taxon>Bacillati</taxon>
        <taxon>Actinomycetota</taxon>
        <taxon>Actinomycetes</taxon>
        <taxon>Micrococcales</taxon>
        <taxon>Micrococcaceae</taxon>
        <taxon>Paeniglutamicibacter</taxon>
    </lineage>
</organism>
<protein>
    <submittedName>
        <fullName evidence="5">Arginine decarboxylase</fullName>
        <ecNumber evidence="5">4.1.1.19</ecNumber>
    </submittedName>
</protein>
<dbReference type="Proteomes" id="UP001183817">
    <property type="component" value="Unassembled WGS sequence"/>
</dbReference>
<dbReference type="InterPro" id="IPR015424">
    <property type="entry name" value="PyrdxlP-dep_Trfase"/>
</dbReference>
<dbReference type="PANTHER" id="PTHR42832">
    <property type="entry name" value="AMINO ACID AMINOTRANSFERASE"/>
    <property type="match status" value="1"/>
</dbReference>
<dbReference type="Pfam" id="PF01276">
    <property type="entry name" value="OKR_DC_1"/>
    <property type="match status" value="2"/>
</dbReference>
<dbReference type="PANTHER" id="PTHR42832:SF4">
    <property type="entry name" value="BLR3474 PROTEIN"/>
    <property type="match status" value="1"/>
</dbReference>
<dbReference type="InterPro" id="IPR015421">
    <property type="entry name" value="PyrdxlP-dep_Trfase_major"/>
</dbReference>
<keyword evidence="5" id="KW-0456">Lyase</keyword>
<accession>A0ABU2BFJ7</accession>
<reference evidence="5 6" key="1">
    <citation type="submission" date="2023-07" db="EMBL/GenBank/DDBJ databases">
        <title>Sequencing the genomes of 1000 actinobacteria strains.</title>
        <authorList>
            <person name="Klenk H.-P."/>
        </authorList>
    </citation>
    <scope>NUCLEOTIDE SEQUENCE [LARGE SCALE GENOMIC DNA]</scope>
    <source>
        <strain evidence="5 6">DSM 20167</strain>
    </source>
</reference>
<dbReference type="Gene3D" id="3.90.105.10">
    <property type="entry name" value="Molybdopterin biosynthesis moea protein, domain 2"/>
    <property type="match status" value="1"/>
</dbReference>
<dbReference type="GO" id="GO:0008792">
    <property type="term" value="F:arginine decarboxylase activity"/>
    <property type="evidence" value="ECO:0007669"/>
    <property type="project" value="UniProtKB-EC"/>
</dbReference>
<evidence type="ECO:0000256" key="1">
    <source>
        <dbReference type="ARBA" id="ARBA00001933"/>
    </source>
</evidence>
<dbReference type="InterPro" id="IPR050881">
    <property type="entry name" value="LL-DAP_aminotransferase"/>
</dbReference>
<dbReference type="EC" id="4.1.1.19" evidence="5"/>
<evidence type="ECO:0000313" key="5">
    <source>
        <dbReference type="EMBL" id="MDR7357422.1"/>
    </source>
</evidence>
<feature type="domain" description="Orn/Lys/Arg decarboxylases family 1 pyridoxal-P attachment site" evidence="4">
    <location>
        <begin position="574"/>
        <end position="758"/>
    </location>
</feature>
<feature type="domain" description="Orn/Lys/Arg decarboxylases family 1 pyridoxal-P attachment site" evidence="4">
    <location>
        <begin position="297"/>
        <end position="522"/>
    </location>
</feature>
<dbReference type="InterPro" id="IPR000310">
    <property type="entry name" value="Orn/Lys/Arg_deCO2ase_major_dom"/>
</dbReference>
<dbReference type="Gene3D" id="3.40.640.10">
    <property type="entry name" value="Type I PLP-dependent aspartate aminotransferase-like (Major domain)"/>
    <property type="match status" value="1"/>
</dbReference>
<sequence length="916" mass="102351">MKAVLSKVDTEQYATPSNVWRLRTDAWEYLGYAAKQLPGMADAANGARTVEKGLKEEVGRQLRFLEAVETYWAVPGKAHVLELRTRLREGDYAAALTMIETVTRGFARFRHELDDKLVEPDPHAEALDAAGLAIADRRPRFEVLVVDDVSATVREEFIAEMTGQRRETDAFIYQVNVVPSLEDALIAVLLNPTIQACIVRPGFTVPARQRPSDDLRRYLDGVVDPGVASQTPRQRILTMADKLKKLRPELDLYLVADVSIEDLAGAANRRFARLFRREESMELHLSLLAGVAARYQTPFFDAVQQHSRKPAAVFHALPISRGGSVVNSRWIKDMGEFYGMNLLHAETSATSGGLDSLLDPRSTIRDAQVLAARAFGARRSYFVTNGTSTANKIVHQSILAPGDVVIADRNCHKSHHYALMLAGAQVAYVDAYPLNEYSFYGAVPLKALKGMLLDYRRAGRLDEVKMITLTNCTFDGIVYDVERVMAECLAIKPDLVFLWDEAWFAFAGFHPIYRRRTAMAAAAALEESFRDPEYAARADAQRASLFDPVTGEPADDEVWLATRLLPDPRIARLRVYATQSTHKTLTALRQGSMIHVYDQDFSHLNEVTFKAAYMTHTSTSPNYQILASLDIGRRQAVLEGYELVQRQAYLAQSVAQAVARHPLLKKYFRVLSTCDLIPAEYRQTDRPMPLRDGIAAMDEAWRTDEFVMDPSRLTLHIGNTGVDGDTFKHQYLMDLHGIQVNKTSRNTVLFMTNIGTSRSAVAYLIDVLVKLAEHFDAEREDMSPAALGARKARVAELVSSPPPLPDFSRFAQRFRSGEDTVDGDLRTAYFTTYKTEKCGYLMPRELADRVRAGEEIVSAGFVTPYPPGFPILVPGQVVTEEILSFMEALDTREIHGFDAALGYRIINEEPDPALGV</sequence>
<proteinExistence type="predicted"/>
<evidence type="ECO:0000259" key="4">
    <source>
        <dbReference type="Pfam" id="PF01276"/>
    </source>
</evidence>
<comment type="caution">
    <text evidence="5">The sequence shown here is derived from an EMBL/GenBank/DDBJ whole genome shotgun (WGS) entry which is preliminary data.</text>
</comment>
<keyword evidence="6" id="KW-1185">Reference proteome</keyword>
<keyword evidence="3" id="KW-0808">Transferase</keyword>
<comment type="cofactor">
    <cofactor evidence="1">
        <name>pyridoxal 5'-phosphate</name>
        <dbReference type="ChEBI" id="CHEBI:597326"/>
    </cofactor>
</comment>
<evidence type="ECO:0000313" key="6">
    <source>
        <dbReference type="Proteomes" id="UP001183817"/>
    </source>
</evidence>
<dbReference type="SUPFAM" id="SSF53383">
    <property type="entry name" value="PLP-dependent transferases"/>
    <property type="match status" value="1"/>
</dbReference>
<gene>
    <name evidence="5" type="ORF">J2S64_001113</name>
</gene>
<name>A0ABU2BFJ7_9MICC</name>